<evidence type="ECO:0000313" key="11">
    <source>
        <dbReference type="EMBL" id="VDI79167.1"/>
    </source>
</evidence>
<dbReference type="GO" id="GO:0005634">
    <property type="term" value="C:nucleus"/>
    <property type="evidence" value="ECO:0007669"/>
    <property type="project" value="UniProtKB-SubCell"/>
</dbReference>
<evidence type="ECO:0000256" key="9">
    <source>
        <dbReference type="ARBA" id="ARBA00023328"/>
    </source>
</evidence>
<evidence type="ECO:0000256" key="3">
    <source>
        <dbReference type="ARBA" id="ARBA00022454"/>
    </source>
</evidence>
<evidence type="ECO:0000256" key="2">
    <source>
        <dbReference type="ARBA" id="ARBA00004629"/>
    </source>
</evidence>
<proteinExistence type="predicted"/>
<keyword evidence="6" id="KW-0995">Kinetochore</keyword>
<dbReference type="GO" id="GO:0000444">
    <property type="term" value="C:MIS12/MIND type complex"/>
    <property type="evidence" value="ECO:0007669"/>
    <property type="project" value="InterPro"/>
</dbReference>
<feature type="coiled-coil region" evidence="10">
    <location>
        <begin position="136"/>
        <end position="177"/>
    </location>
</feature>
<name>A0A8B6HI77_MYTGA</name>
<keyword evidence="8" id="KW-0131">Cell cycle</keyword>
<comment type="subcellular location">
    <subcellularLocation>
        <location evidence="2">Chromosome</location>
        <location evidence="2">Centromere</location>
        <location evidence="2">Kinetochore</location>
    </subcellularLocation>
    <subcellularLocation>
        <location evidence="1">Nucleus</location>
    </subcellularLocation>
</comment>
<dbReference type="Pfam" id="PF03980">
    <property type="entry name" value="Nnf1"/>
    <property type="match status" value="1"/>
</dbReference>
<reference evidence="11" key="1">
    <citation type="submission" date="2018-11" db="EMBL/GenBank/DDBJ databases">
        <authorList>
            <person name="Alioto T."/>
            <person name="Alioto T."/>
        </authorList>
    </citation>
    <scope>NUCLEOTIDE SEQUENCE</scope>
</reference>
<accession>A0A8B6HI77</accession>
<keyword evidence="5" id="KW-0498">Mitosis</keyword>
<keyword evidence="7" id="KW-0539">Nucleus</keyword>
<dbReference type="InterPro" id="IPR007128">
    <property type="entry name" value="PMF1/Nnf1"/>
</dbReference>
<gene>
    <name evidence="11" type="ORF">MGAL_10B024964</name>
</gene>
<evidence type="ECO:0000256" key="6">
    <source>
        <dbReference type="ARBA" id="ARBA00022838"/>
    </source>
</evidence>
<dbReference type="EMBL" id="UYJE01010037">
    <property type="protein sequence ID" value="VDI79167.1"/>
    <property type="molecule type" value="Genomic_DNA"/>
</dbReference>
<organism evidence="11 12">
    <name type="scientific">Mytilus galloprovincialis</name>
    <name type="common">Mediterranean mussel</name>
    <dbReference type="NCBI Taxonomy" id="29158"/>
    <lineage>
        <taxon>Eukaryota</taxon>
        <taxon>Metazoa</taxon>
        <taxon>Spiralia</taxon>
        <taxon>Lophotrochozoa</taxon>
        <taxon>Mollusca</taxon>
        <taxon>Bivalvia</taxon>
        <taxon>Autobranchia</taxon>
        <taxon>Pteriomorphia</taxon>
        <taxon>Mytilida</taxon>
        <taxon>Mytiloidea</taxon>
        <taxon>Mytilidae</taxon>
        <taxon>Mytilinae</taxon>
        <taxon>Mytilus</taxon>
    </lineage>
</organism>
<keyword evidence="4" id="KW-0132">Cell division</keyword>
<evidence type="ECO:0000256" key="4">
    <source>
        <dbReference type="ARBA" id="ARBA00022618"/>
    </source>
</evidence>
<evidence type="ECO:0000313" key="12">
    <source>
        <dbReference type="Proteomes" id="UP000596742"/>
    </source>
</evidence>
<sequence length="200" mass="23143">MSNESGLPDSFSSSQDDSDGKHLEILRYALSVAVKKIGIGSDSMYARFQHHFHPIYKKNPDAFRTMYLELTRQVESNFNEEVKQIFDEEKIPVLMNELDKLIDKACDEINSSAWRPSGDPVKDSVAHTMPIKLKHKMKLEKMVTELESVNKMLKDAHEKKQKKLIKTKQKIDKISDKWSKAVEDIQNADMKEIDLYLDKN</sequence>
<dbReference type="GO" id="GO:0007059">
    <property type="term" value="P:chromosome segregation"/>
    <property type="evidence" value="ECO:0007669"/>
    <property type="project" value="TreeGrafter"/>
</dbReference>
<comment type="caution">
    <text evidence="11">The sequence shown here is derived from an EMBL/GenBank/DDBJ whole genome shotgun (WGS) entry which is preliminary data.</text>
</comment>
<evidence type="ECO:0000256" key="5">
    <source>
        <dbReference type="ARBA" id="ARBA00022776"/>
    </source>
</evidence>
<dbReference type="PANTHER" id="PTHR15459:SF3">
    <property type="entry name" value="POLYAMINE-MODULATED FACTOR 1"/>
    <property type="match status" value="1"/>
</dbReference>
<dbReference type="GO" id="GO:0051301">
    <property type="term" value="P:cell division"/>
    <property type="evidence" value="ECO:0007669"/>
    <property type="project" value="UniProtKB-KW"/>
</dbReference>
<evidence type="ECO:0000256" key="10">
    <source>
        <dbReference type="SAM" id="Coils"/>
    </source>
</evidence>
<protein>
    <submittedName>
        <fullName evidence="11">Polyamine-modulated factor 1</fullName>
    </submittedName>
</protein>
<keyword evidence="9" id="KW-0137">Centromere</keyword>
<keyword evidence="10" id="KW-0175">Coiled coil</keyword>
<dbReference type="Proteomes" id="UP000596742">
    <property type="component" value="Unassembled WGS sequence"/>
</dbReference>
<evidence type="ECO:0000256" key="8">
    <source>
        <dbReference type="ARBA" id="ARBA00023306"/>
    </source>
</evidence>
<dbReference type="AlphaFoldDB" id="A0A8B6HI77"/>
<evidence type="ECO:0000256" key="7">
    <source>
        <dbReference type="ARBA" id="ARBA00023242"/>
    </source>
</evidence>
<evidence type="ECO:0000256" key="1">
    <source>
        <dbReference type="ARBA" id="ARBA00004123"/>
    </source>
</evidence>
<dbReference type="OrthoDB" id="18453at2759"/>
<keyword evidence="3" id="KW-0158">Chromosome</keyword>
<dbReference type="PANTHER" id="PTHR15459">
    <property type="entry name" value="POLYAMINE-MODULATED FACTOR 1"/>
    <property type="match status" value="1"/>
</dbReference>
<keyword evidence="12" id="KW-1185">Reference proteome</keyword>